<evidence type="ECO:0000259" key="1">
    <source>
        <dbReference type="Pfam" id="PF13358"/>
    </source>
</evidence>
<dbReference type="InterPro" id="IPR047655">
    <property type="entry name" value="Transpos_IS630-like"/>
</dbReference>
<reference evidence="2" key="1">
    <citation type="submission" date="2019-07" db="EMBL/GenBank/DDBJ databases">
        <title>Toxilogical consequences of a new and cryptic species of cyanobacteria (Komarekiella delphini-convector) recovered from the epidermis of a bottlenose dolphin and 1500 ft. in the air.</title>
        <authorList>
            <person name="Brown A.O."/>
            <person name="Dvorak P."/>
            <person name="Villanueva C.D."/>
            <person name="Foss A.J."/>
            <person name="Garvey A.D."/>
            <person name="Gibson Q.A."/>
            <person name="Johansen J.R."/>
            <person name="Casamatta D.A."/>
        </authorList>
    </citation>
    <scope>NUCLEOTIDE SEQUENCE</scope>
    <source>
        <strain evidence="2">SJRDD-AB1</strain>
    </source>
</reference>
<dbReference type="EMBL" id="VJXY01000180">
    <property type="protein sequence ID" value="MBD6621318.1"/>
    <property type="molecule type" value="Genomic_DNA"/>
</dbReference>
<sequence length="372" mass="43405">MSAKYTVSLTQEEQDKLLDLTKKGKNSARTFKKAQILLLANEGYTDSAIADMLMLGESTVHRTRQRYVEEGVELALSERPRKGRDKKLTPQTEAFLIATACSNPPTGHESWTMQLLADKLVSLELIDSISDETVRTTLKKNKVKPWLKEQWCIGEINGEYVYRMEDLLYLYAQSFNCFDPIVCFDERPYQLLGDLVEPLACKPDQKTRIDYQYSRQGTCNLFVFYAPHYGWRHVEVTSSRTKQDFAHQMKNLVDVYFPRAHKIRVVLDNLNTHTPAALYETFRPSEARRILDCLEFHYTPKHGSWLNQVEIEISVLSRQCLDRRIPDIETLRQEISAWEKERNQQKAKIDWRFAASDARVKFQRLYPNLHLS</sequence>
<dbReference type="InterPro" id="IPR009057">
    <property type="entry name" value="Homeodomain-like_sf"/>
</dbReference>
<name>A0AA40VW69_9NOST</name>
<proteinExistence type="predicted"/>
<gene>
    <name evidence="2" type="ORF">FNW02_37965</name>
</gene>
<organism evidence="2 3">
    <name type="scientific">Komarekiella delphini-convector SJRDD-AB1</name>
    <dbReference type="NCBI Taxonomy" id="2593771"/>
    <lineage>
        <taxon>Bacteria</taxon>
        <taxon>Bacillati</taxon>
        <taxon>Cyanobacteriota</taxon>
        <taxon>Cyanophyceae</taxon>
        <taxon>Nostocales</taxon>
        <taxon>Nostocaceae</taxon>
        <taxon>Komarekiella</taxon>
        <taxon>Komarekiella delphini-convector</taxon>
    </lineage>
</organism>
<protein>
    <submittedName>
        <fullName evidence="2">IS630 family transposase</fullName>
    </submittedName>
</protein>
<accession>A0AA40VW69</accession>
<evidence type="ECO:0000313" key="3">
    <source>
        <dbReference type="Proteomes" id="UP001165986"/>
    </source>
</evidence>
<dbReference type="Pfam" id="PF13358">
    <property type="entry name" value="DDE_3"/>
    <property type="match status" value="1"/>
</dbReference>
<dbReference type="Pfam" id="PF13565">
    <property type="entry name" value="HTH_32"/>
    <property type="match status" value="1"/>
</dbReference>
<dbReference type="AlphaFoldDB" id="A0AA40VW69"/>
<dbReference type="RefSeq" id="WP_191762642.1">
    <property type="nucleotide sequence ID" value="NZ_VJXY01000180.1"/>
</dbReference>
<feature type="domain" description="Tc1-like transposase DDE" evidence="1">
    <location>
        <begin position="180"/>
        <end position="332"/>
    </location>
</feature>
<keyword evidence="3" id="KW-1185">Reference proteome</keyword>
<dbReference type="InterPro" id="IPR038717">
    <property type="entry name" value="Tc1-like_DDE_dom"/>
</dbReference>
<dbReference type="Proteomes" id="UP001165986">
    <property type="component" value="Unassembled WGS sequence"/>
</dbReference>
<comment type="caution">
    <text evidence="2">The sequence shown here is derived from an EMBL/GenBank/DDBJ whole genome shotgun (WGS) entry which is preliminary data.</text>
</comment>
<feature type="non-terminal residue" evidence="2">
    <location>
        <position position="372"/>
    </location>
</feature>
<evidence type="ECO:0000313" key="2">
    <source>
        <dbReference type="EMBL" id="MBD6621318.1"/>
    </source>
</evidence>
<dbReference type="SUPFAM" id="SSF46689">
    <property type="entry name" value="Homeodomain-like"/>
    <property type="match status" value="1"/>
</dbReference>
<dbReference type="NCBIfam" id="NF033545">
    <property type="entry name" value="transpos_IS630"/>
    <property type="match status" value="1"/>
</dbReference>